<keyword evidence="1" id="KW-1133">Transmembrane helix</keyword>
<dbReference type="FunFam" id="3.20.20.80:FF:000321">
    <property type="entry name" value="Os11g0701600 protein"/>
    <property type="match status" value="1"/>
</dbReference>
<dbReference type="PANTHER" id="PTHR45708">
    <property type="entry name" value="ENDOCHITINASE"/>
    <property type="match status" value="1"/>
</dbReference>
<dbReference type="SUPFAM" id="SSF51445">
    <property type="entry name" value="(Trans)glycosidases"/>
    <property type="match status" value="1"/>
</dbReference>
<keyword evidence="1" id="KW-0812">Transmembrane</keyword>
<dbReference type="GO" id="GO:0005975">
    <property type="term" value="P:carbohydrate metabolic process"/>
    <property type="evidence" value="ECO:0007669"/>
    <property type="project" value="InterPro"/>
</dbReference>
<dbReference type="PROSITE" id="PS51910">
    <property type="entry name" value="GH18_2"/>
    <property type="match status" value="1"/>
</dbReference>
<dbReference type="EMBL" id="CM029050">
    <property type="protein sequence ID" value="KAG2565067.1"/>
    <property type="molecule type" value="Genomic_DNA"/>
</dbReference>
<proteinExistence type="predicted"/>
<dbReference type="Gene3D" id="3.20.20.80">
    <property type="entry name" value="Glycosidases"/>
    <property type="match status" value="1"/>
</dbReference>
<name>A0A8T0PRT6_PANVG</name>
<dbReference type="Pfam" id="PF00704">
    <property type="entry name" value="Glyco_hydro_18"/>
    <property type="match status" value="1"/>
</dbReference>
<dbReference type="InterPro" id="IPR017853">
    <property type="entry name" value="GH"/>
</dbReference>
<dbReference type="AlphaFoldDB" id="A0A8T0PRT6"/>
<comment type="caution">
    <text evidence="3">The sequence shown here is derived from an EMBL/GenBank/DDBJ whole genome shotgun (WGS) entry which is preliminary data.</text>
</comment>
<keyword evidence="1" id="KW-0472">Membrane</keyword>
<dbReference type="GO" id="GO:0005576">
    <property type="term" value="C:extracellular region"/>
    <property type="evidence" value="ECO:0007669"/>
    <property type="project" value="TreeGrafter"/>
</dbReference>
<organism evidence="3 4">
    <name type="scientific">Panicum virgatum</name>
    <name type="common">Blackwell switchgrass</name>
    <dbReference type="NCBI Taxonomy" id="38727"/>
    <lineage>
        <taxon>Eukaryota</taxon>
        <taxon>Viridiplantae</taxon>
        <taxon>Streptophyta</taxon>
        <taxon>Embryophyta</taxon>
        <taxon>Tracheophyta</taxon>
        <taxon>Spermatophyta</taxon>
        <taxon>Magnoliopsida</taxon>
        <taxon>Liliopsida</taxon>
        <taxon>Poales</taxon>
        <taxon>Poaceae</taxon>
        <taxon>PACMAD clade</taxon>
        <taxon>Panicoideae</taxon>
        <taxon>Panicodae</taxon>
        <taxon>Paniceae</taxon>
        <taxon>Panicinae</taxon>
        <taxon>Panicum</taxon>
        <taxon>Panicum sect. Hiantes</taxon>
    </lineage>
</organism>
<dbReference type="InterPro" id="IPR050542">
    <property type="entry name" value="Glycosyl_Hydrlase18_Chitinase"/>
</dbReference>
<evidence type="ECO:0000256" key="1">
    <source>
        <dbReference type="SAM" id="Phobius"/>
    </source>
</evidence>
<accession>A0A8T0PRT6</accession>
<keyword evidence="4" id="KW-1185">Reference proteome</keyword>
<feature type="transmembrane region" description="Helical" evidence="1">
    <location>
        <begin position="36"/>
        <end position="55"/>
    </location>
</feature>
<feature type="domain" description="GH18" evidence="2">
    <location>
        <begin position="59"/>
        <end position="248"/>
    </location>
</feature>
<dbReference type="InterPro" id="IPR001223">
    <property type="entry name" value="Glyco_hydro18_cat"/>
</dbReference>
<gene>
    <name evidence="3" type="ORF">PVAP13_7NG002800</name>
</gene>
<evidence type="ECO:0000313" key="4">
    <source>
        <dbReference type="Proteomes" id="UP000823388"/>
    </source>
</evidence>
<dbReference type="GO" id="GO:0004568">
    <property type="term" value="F:chitinase activity"/>
    <property type="evidence" value="ECO:0007669"/>
    <property type="project" value="TreeGrafter"/>
</dbReference>
<dbReference type="Proteomes" id="UP000823388">
    <property type="component" value="Chromosome 7N"/>
</dbReference>
<protein>
    <recommendedName>
        <fullName evidence="2">GH18 domain-containing protein</fullName>
    </recommendedName>
</protein>
<dbReference type="PANTHER" id="PTHR45708:SF4">
    <property type="entry name" value="XYLANASE INHIBITOR PROTEIN 1"/>
    <property type="match status" value="1"/>
</dbReference>
<evidence type="ECO:0000259" key="2">
    <source>
        <dbReference type="PROSITE" id="PS51910"/>
    </source>
</evidence>
<reference evidence="3" key="1">
    <citation type="submission" date="2020-05" db="EMBL/GenBank/DDBJ databases">
        <title>WGS assembly of Panicum virgatum.</title>
        <authorList>
            <person name="Lovell J.T."/>
            <person name="Jenkins J."/>
            <person name="Shu S."/>
            <person name="Juenger T.E."/>
            <person name="Schmutz J."/>
        </authorList>
    </citation>
    <scope>NUCLEOTIDE SEQUENCE</scope>
    <source>
        <strain evidence="3">AP13</strain>
    </source>
</reference>
<sequence length="248" mass="27294">MQHPYIISQQSPSHTDRGEESISSAVRVMGFRRRSWLPLALALVLLSCITATAMAKRTGELTVFWGRNKAEGTLRAACDTGLYNTVIISFFSVFGHGRYDVDLSGHPLAGVGAEIKHCQSKGIPVFLSICGAGNGYSLPSSPAAAAVAEHLWNAHLSGGKSGVSRPFGDAVVDGIDFYVDQGASDHYDELARRLDAYNRYFHHGRISKKPVRLTATPRCAFPDRRLERALQTGLFERIHVRFYGDEER</sequence>
<evidence type="ECO:0000313" key="3">
    <source>
        <dbReference type="EMBL" id="KAG2565067.1"/>
    </source>
</evidence>